<proteinExistence type="inferred from homology"/>
<feature type="transmembrane region" description="Helical" evidence="7">
    <location>
        <begin position="70"/>
        <end position="93"/>
    </location>
</feature>
<evidence type="ECO:0000256" key="6">
    <source>
        <dbReference type="SAM" id="MobiDB-lite"/>
    </source>
</evidence>
<keyword evidence="2 7" id="KW-0812">Transmembrane</keyword>
<name>A0AAD6DST1_9EURO</name>
<evidence type="ECO:0000313" key="9">
    <source>
        <dbReference type="EMBL" id="KAJ5592520.1"/>
    </source>
</evidence>
<evidence type="ECO:0000256" key="3">
    <source>
        <dbReference type="ARBA" id="ARBA00022989"/>
    </source>
</evidence>
<comment type="similarity">
    <text evidence="5">Belongs to the SAT4 family.</text>
</comment>
<dbReference type="RefSeq" id="XP_056749146.1">
    <property type="nucleotide sequence ID" value="XM_056900478.1"/>
</dbReference>
<comment type="caution">
    <text evidence="9">The sequence shown here is derived from an EMBL/GenBank/DDBJ whole genome shotgun (WGS) entry which is preliminary data.</text>
</comment>
<feature type="transmembrane region" description="Helical" evidence="7">
    <location>
        <begin position="105"/>
        <end position="134"/>
    </location>
</feature>
<dbReference type="GeneID" id="81590720"/>
<feature type="transmembrane region" description="Helical" evidence="7">
    <location>
        <begin position="154"/>
        <end position="177"/>
    </location>
</feature>
<feature type="domain" description="Rhodopsin" evidence="8">
    <location>
        <begin position="20"/>
        <end position="252"/>
    </location>
</feature>
<dbReference type="InterPro" id="IPR049326">
    <property type="entry name" value="Rhodopsin_dom_fungi"/>
</dbReference>
<evidence type="ECO:0000313" key="10">
    <source>
        <dbReference type="Proteomes" id="UP001213799"/>
    </source>
</evidence>
<dbReference type="Pfam" id="PF20684">
    <property type="entry name" value="Fung_rhodopsin"/>
    <property type="match status" value="1"/>
</dbReference>
<evidence type="ECO:0000256" key="5">
    <source>
        <dbReference type="ARBA" id="ARBA00038359"/>
    </source>
</evidence>
<reference evidence="9" key="1">
    <citation type="journal article" date="2023" name="IMA Fungus">
        <title>Comparative genomic study of the Penicillium genus elucidates a diverse pangenome and 15 lateral gene transfer events.</title>
        <authorList>
            <person name="Petersen C."/>
            <person name="Sorensen T."/>
            <person name="Nielsen M.R."/>
            <person name="Sondergaard T.E."/>
            <person name="Sorensen J.L."/>
            <person name="Fitzpatrick D.A."/>
            <person name="Frisvad J.C."/>
            <person name="Nielsen K.L."/>
        </authorList>
    </citation>
    <scope>NUCLEOTIDE SEQUENCE</scope>
    <source>
        <strain evidence="9">IBT 12815</strain>
    </source>
</reference>
<reference evidence="9" key="2">
    <citation type="submission" date="2023-01" db="EMBL/GenBank/DDBJ databases">
        <authorList>
            <person name="Petersen C."/>
        </authorList>
    </citation>
    <scope>NUCLEOTIDE SEQUENCE</scope>
    <source>
        <strain evidence="9">IBT 12815</strain>
    </source>
</reference>
<evidence type="ECO:0000256" key="2">
    <source>
        <dbReference type="ARBA" id="ARBA00022692"/>
    </source>
</evidence>
<keyword evidence="3 7" id="KW-1133">Transmembrane helix</keyword>
<feature type="transmembrane region" description="Helical" evidence="7">
    <location>
        <begin position="189"/>
        <end position="216"/>
    </location>
</feature>
<evidence type="ECO:0000256" key="1">
    <source>
        <dbReference type="ARBA" id="ARBA00004141"/>
    </source>
</evidence>
<comment type="subcellular location">
    <subcellularLocation>
        <location evidence="1">Membrane</location>
        <topology evidence="1">Multi-pass membrane protein</topology>
    </subcellularLocation>
</comment>
<evidence type="ECO:0000256" key="7">
    <source>
        <dbReference type="SAM" id="Phobius"/>
    </source>
</evidence>
<accession>A0AAD6DST1</accession>
<keyword evidence="4 7" id="KW-0472">Membrane</keyword>
<dbReference type="PANTHER" id="PTHR33048">
    <property type="entry name" value="PTH11-LIKE INTEGRAL MEMBRANE PROTEIN (AFU_ORTHOLOGUE AFUA_5G11245)"/>
    <property type="match status" value="1"/>
</dbReference>
<dbReference type="InterPro" id="IPR052337">
    <property type="entry name" value="SAT4-like"/>
</dbReference>
<organism evidence="9 10">
    <name type="scientific">Penicillium hordei</name>
    <dbReference type="NCBI Taxonomy" id="40994"/>
    <lineage>
        <taxon>Eukaryota</taxon>
        <taxon>Fungi</taxon>
        <taxon>Dikarya</taxon>
        <taxon>Ascomycota</taxon>
        <taxon>Pezizomycotina</taxon>
        <taxon>Eurotiomycetes</taxon>
        <taxon>Eurotiomycetidae</taxon>
        <taxon>Eurotiales</taxon>
        <taxon>Aspergillaceae</taxon>
        <taxon>Penicillium</taxon>
    </lineage>
</organism>
<gene>
    <name evidence="9" type="ORF">N7537_009424</name>
</gene>
<dbReference type="AlphaFoldDB" id="A0AAD6DST1"/>
<protein>
    <recommendedName>
        <fullName evidence="8">Rhodopsin domain-containing protein</fullName>
    </recommendedName>
</protein>
<evidence type="ECO:0000256" key="4">
    <source>
        <dbReference type="ARBA" id="ARBA00023136"/>
    </source>
</evidence>
<sequence>MYVVIVTSAFTGLAALTVAFRLYTRFYVVKAPGLDDLIIIGALSYSTEREYGIGVPMSELSEDVIQRQLFWLWLSVPFYNMTMVLAKFSALTLYTRLFHPHPFLLVTYTLMGCLVIIGLWTTLSGFFFCIPVHAFWNPSAEVRKTKCLPATPVWFTNAALQTITDLVILILPLPLLWKLQLPKRQKWGIMVVFSLGIIIIATSSARMYPLSIMVAGGDLTLANARAALWSSLEANVSIICVCLPPLHPLFSRIFSFFFLPRPIHSHTSKVNSNRTQMSEPLRRDGSIWCNEIFSPGPASYSASISKVDTNGEVQDNEEGIRVKRELRMQSDTLPAPVARPHSASGLHFDIETGEGETRSKTAHAKPCSNPSIERDFGDLGDFEFPDYKGRMNAPI</sequence>
<keyword evidence="10" id="KW-1185">Reference proteome</keyword>
<dbReference type="EMBL" id="JAQJAE010000005">
    <property type="protein sequence ID" value="KAJ5592520.1"/>
    <property type="molecule type" value="Genomic_DNA"/>
</dbReference>
<feature type="region of interest" description="Disordered" evidence="6">
    <location>
        <begin position="354"/>
        <end position="378"/>
    </location>
</feature>
<evidence type="ECO:0000259" key="8">
    <source>
        <dbReference type="Pfam" id="PF20684"/>
    </source>
</evidence>
<dbReference type="Proteomes" id="UP001213799">
    <property type="component" value="Unassembled WGS sequence"/>
</dbReference>
<dbReference type="GO" id="GO:0016020">
    <property type="term" value="C:membrane"/>
    <property type="evidence" value="ECO:0007669"/>
    <property type="project" value="UniProtKB-SubCell"/>
</dbReference>
<dbReference type="PANTHER" id="PTHR33048:SF47">
    <property type="entry name" value="INTEGRAL MEMBRANE PROTEIN-RELATED"/>
    <property type="match status" value="1"/>
</dbReference>